<dbReference type="GeneID" id="116287881"/>
<sequence length="533" mass="61430">MAIPHEVLAEGWIPFTVVVVMTIIFSWFYIRYYQDSSLSEVSSTITAIVALTIALLTSALVPVDIFLVSYLKKSDGNWKEWGSNSASRNDLEDAVSTTYYVLYGLLAFLIFVLMPFMYFFFEEKDEDVTTRERVCNATKYTIGFFIVACVLLMVGAFAPLKQPPKNITQWDQKFLFLKDELSANKGETALSLLIGFLSLIGLLIMISYTAYGMTALPFAMLKGFKSAKREQEAVSRRIQENRERTRMIQAKYKDGRSMHRRDRRQLSQLEDEEHLLTRQDRRLESAQLGWLNKCLKCCRPFEVVFGVFYLLFSLLLFVSLLLTCIDKAIHSEGYKYGYVLPKAQLPNPINIIMVYAQQVFPLDYCLFVAIVLYFIYASMAGIKRTGIRCCWIKLFKIRPRHTLPQALLMMCVMLMLIVLSLNIMLFTLAPQYVMYGSQHYMGNSTVNNVTTITAYVCSTEVSSDDCLMTRISVFLHRFFYKVWFFGACYYWGTWLFLLAFLIGFVVSVVKKRKTVVEEYLSDSDSDDDEMARA</sequence>
<feature type="transmembrane region" description="Helical" evidence="10">
    <location>
        <begin position="189"/>
        <end position="219"/>
    </location>
</feature>
<comment type="subcellular location">
    <subcellularLocation>
        <location evidence="1">Lysosome membrane</location>
        <topology evidence="1">Multi-pass membrane protein</topology>
    </subcellularLocation>
</comment>
<feature type="transmembrane region" description="Helical" evidence="10">
    <location>
        <begin position="349"/>
        <end position="376"/>
    </location>
</feature>
<comment type="similarity">
    <text evidence="2">Belongs to the LIMR family. LMBRD1 subfamily.</text>
</comment>
<evidence type="ECO:0000313" key="12">
    <source>
        <dbReference type="RefSeq" id="XP_031550447.1"/>
    </source>
</evidence>
<keyword evidence="5 10" id="KW-0812">Transmembrane</keyword>
<dbReference type="Pfam" id="PF04791">
    <property type="entry name" value="LMBR1"/>
    <property type="match status" value="1"/>
</dbReference>
<evidence type="ECO:0000256" key="1">
    <source>
        <dbReference type="ARBA" id="ARBA00004155"/>
    </source>
</evidence>
<evidence type="ECO:0000256" key="4">
    <source>
        <dbReference type="ARBA" id="ARBA00022628"/>
    </source>
</evidence>
<name>A0A6P8HCM9_ACTTE</name>
<dbReference type="GO" id="GO:0031419">
    <property type="term" value="F:cobalamin binding"/>
    <property type="evidence" value="ECO:0007669"/>
    <property type="project" value="UniProtKB-KW"/>
</dbReference>
<feature type="transmembrane region" description="Helical" evidence="10">
    <location>
        <begin position="482"/>
        <end position="509"/>
    </location>
</feature>
<evidence type="ECO:0000256" key="2">
    <source>
        <dbReference type="ARBA" id="ARBA00009901"/>
    </source>
</evidence>
<keyword evidence="8" id="KW-0458">Lysosome</keyword>
<evidence type="ECO:0000256" key="7">
    <source>
        <dbReference type="ARBA" id="ARBA00023136"/>
    </source>
</evidence>
<evidence type="ECO:0000256" key="8">
    <source>
        <dbReference type="ARBA" id="ARBA00023228"/>
    </source>
</evidence>
<keyword evidence="11" id="KW-1185">Reference proteome</keyword>
<dbReference type="InterPro" id="IPR050854">
    <property type="entry name" value="LMBD1_LysCbl_Transport"/>
</dbReference>
<dbReference type="KEGG" id="aten:116287881"/>
<keyword evidence="3" id="KW-0813">Transport</keyword>
<proteinExistence type="inferred from homology"/>
<feature type="transmembrane region" description="Helical" evidence="10">
    <location>
        <begin position="142"/>
        <end position="160"/>
    </location>
</feature>
<reference evidence="12" key="1">
    <citation type="submission" date="2025-08" db="UniProtKB">
        <authorList>
            <consortium name="RefSeq"/>
        </authorList>
    </citation>
    <scope>IDENTIFICATION</scope>
    <source>
        <tissue evidence="12">Tentacle</tissue>
    </source>
</reference>
<evidence type="ECO:0000256" key="9">
    <source>
        <dbReference type="ARBA" id="ARBA00023285"/>
    </source>
</evidence>
<evidence type="ECO:0000256" key="3">
    <source>
        <dbReference type="ARBA" id="ARBA00022448"/>
    </source>
</evidence>
<dbReference type="InterPro" id="IPR006876">
    <property type="entry name" value="LMBR1-like_membr_prot"/>
</dbReference>
<dbReference type="OrthoDB" id="73273at2759"/>
<dbReference type="RefSeq" id="XP_031550447.1">
    <property type="nucleotide sequence ID" value="XM_031694587.1"/>
</dbReference>
<organism evidence="11 12">
    <name type="scientific">Actinia tenebrosa</name>
    <name type="common">Australian red waratah sea anemone</name>
    <dbReference type="NCBI Taxonomy" id="6105"/>
    <lineage>
        <taxon>Eukaryota</taxon>
        <taxon>Metazoa</taxon>
        <taxon>Cnidaria</taxon>
        <taxon>Anthozoa</taxon>
        <taxon>Hexacorallia</taxon>
        <taxon>Actiniaria</taxon>
        <taxon>Actiniidae</taxon>
        <taxon>Actinia</taxon>
    </lineage>
</organism>
<keyword evidence="7 10" id="KW-0472">Membrane</keyword>
<feature type="transmembrane region" description="Helical" evidence="10">
    <location>
        <begin position="406"/>
        <end position="429"/>
    </location>
</feature>
<feature type="transmembrane region" description="Helical" evidence="10">
    <location>
        <begin position="45"/>
        <end position="71"/>
    </location>
</feature>
<feature type="transmembrane region" description="Helical" evidence="10">
    <location>
        <begin position="303"/>
        <end position="329"/>
    </location>
</feature>
<dbReference type="PANTHER" id="PTHR16130">
    <property type="entry name" value="LYSOSOMAL COBALAMIN TRANSPORTER-RELATED"/>
    <property type="match status" value="1"/>
</dbReference>
<evidence type="ECO:0000313" key="11">
    <source>
        <dbReference type="Proteomes" id="UP000515163"/>
    </source>
</evidence>
<protein>
    <submittedName>
        <fullName evidence="12">Probable lysosomal cobalamin transporter</fullName>
    </submittedName>
</protein>
<feature type="transmembrane region" description="Helical" evidence="10">
    <location>
        <begin position="12"/>
        <end position="33"/>
    </location>
</feature>
<dbReference type="GO" id="GO:0005765">
    <property type="term" value="C:lysosomal membrane"/>
    <property type="evidence" value="ECO:0007669"/>
    <property type="project" value="UniProtKB-SubCell"/>
</dbReference>
<accession>A0A6P8HCM9</accession>
<dbReference type="Proteomes" id="UP000515163">
    <property type="component" value="Unplaced"/>
</dbReference>
<dbReference type="FunCoup" id="A0A6P8HCM9">
    <property type="interactions" value="1177"/>
</dbReference>
<evidence type="ECO:0000256" key="5">
    <source>
        <dbReference type="ARBA" id="ARBA00022692"/>
    </source>
</evidence>
<keyword evidence="4" id="KW-0846">Cobalamin</keyword>
<keyword evidence="9" id="KW-0170">Cobalt</keyword>
<evidence type="ECO:0000256" key="6">
    <source>
        <dbReference type="ARBA" id="ARBA00022989"/>
    </source>
</evidence>
<dbReference type="AlphaFoldDB" id="A0A6P8HCM9"/>
<dbReference type="PANTHER" id="PTHR16130:SF2">
    <property type="entry name" value="LYSOSOMAL COBALAMIN TRANSPORT ESCORT PROTEIN LMBD1"/>
    <property type="match status" value="1"/>
</dbReference>
<dbReference type="InParanoid" id="A0A6P8HCM9"/>
<gene>
    <name evidence="12" type="primary">LOC116287881</name>
</gene>
<feature type="transmembrane region" description="Helical" evidence="10">
    <location>
        <begin position="100"/>
        <end position="121"/>
    </location>
</feature>
<keyword evidence="6 10" id="KW-1133">Transmembrane helix</keyword>
<dbReference type="GO" id="GO:0072665">
    <property type="term" value="P:protein localization to vacuole"/>
    <property type="evidence" value="ECO:0007669"/>
    <property type="project" value="TreeGrafter"/>
</dbReference>
<evidence type="ECO:0000256" key="10">
    <source>
        <dbReference type="SAM" id="Phobius"/>
    </source>
</evidence>